<dbReference type="OrthoDB" id="9783641at2"/>
<dbReference type="GO" id="GO:0009279">
    <property type="term" value="C:cell outer membrane"/>
    <property type="evidence" value="ECO:0007669"/>
    <property type="project" value="UniProtKB-SubCell"/>
</dbReference>
<dbReference type="eggNOG" id="ENOG502Z7IY">
    <property type="taxonomic scope" value="Bacteria"/>
</dbReference>
<dbReference type="EMBL" id="NFHB01000006">
    <property type="protein sequence ID" value="OUN02911.1"/>
    <property type="molecule type" value="Genomic_DNA"/>
</dbReference>
<dbReference type="Gene3D" id="1.25.40.390">
    <property type="match status" value="1"/>
</dbReference>
<dbReference type="InterPro" id="IPR011990">
    <property type="entry name" value="TPR-like_helical_dom_sf"/>
</dbReference>
<evidence type="ECO:0000313" key="8">
    <source>
        <dbReference type="Proteomes" id="UP000195772"/>
    </source>
</evidence>
<evidence type="ECO:0000256" key="3">
    <source>
        <dbReference type="ARBA" id="ARBA00022729"/>
    </source>
</evidence>
<keyword evidence="3" id="KW-0732">Signal</keyword>
<dbReference type="InterPro" id="IPR012944">
    <property type="entry name" value="SusD_RagB_dom"/>
</dbReference>
<dbReference type="Proteomes" id="UP000195772">
    <property type="component" value="Unassembled WGS sequence"/>
</dbReference>
<dbReference type="RefSeq" id="WP_018695652.1">
    <property type="nucleotide sequence ID" value="NZ_AP025562.1"/>
</dbReference>
<comment type="similarity">
    <text evidence="2">Belongs to the SusD family.</text>
</comment>
<comment type="caution">
    <text evidence="7">The sequence shown here is derived from an EMBL/GenBank/DDBJ whole genome shotgun (WGS) entry which is preliminary data.</text>
</comment>
<reference evidence="8" key="1">
    <citation type="submission" date="2017-04" db="EMBL/GenBank/DDBJ databases">
        <title>Function of individual gut microbiota members based on whole genome sequencing of pure cultures obtained from chicken caecum.</title>
        <authorList>
            <person name="Medvecky M."/>
            <person name="Cejkova D."/>
            <person name="Polansky O."/>
            <person name="Karasova D."/>
            <person name="Kubasova T."/>
            <person name="Cizek A."/>
            <person name="Rychlik I."/>
        </authorList>
    </citation>
    <scope>NUCLEOTIDE SEQUENCE [LARGE SCALE GENOMIC DNA]</scope>
    <source>
        <strain evidence="8">An90</strain>
    </source>
</reference>
<dbReference type="SUPFAM" id="SSF48452">
    <property type="entry name" value="TPR-like"/>
    <property type="match status" value="1"/>
</dbReference>
<evidence type="ECO:0000256" key="2">
    <source>
        <dbReference type="ARBA" id="ARBA00006275"/>
    </source>
</evidence>
<evidence type="ECO:0000256" key="5">
    <source>
        <dbReference type="ARBA" id="ARBA00023237"/>
    </source>
</evidence>
<dbReference type="Pfam" id="PF07980">
    <property type="entry name" value="SusD_RagB"/>
    <property type="match status" value="1"/>
</dbReference>
<protein>
    <submittedName>
        <fullName evidence="7">RagB/SusD family nutrient uptake outer membrane protein</fullName>
    </submittedName>
</protein>
<evidence type="ECO:0000256" key="1">
    <source>
        <dbReference type="ARBA" id="ARBA00004442"/>
    </source>
</evidence>
<gene>
    <name evidence="7" type="ORF">B5G41_10330</name>
</gene>
<keyword evidence="4" id="KW-0472">Membrane</keyword>
<evidence type="ECO:0000256" key="4">
    <source>
        <dbReference type="ARBA" id="ARBA00023136"/>
    </source>
</evidence>
<feature type="domain" description="RagB/SusD" evidence="6">
    <location>
        <begin position="273"/>
        <end position="561"/>
    </location>
</feature>
<name>A0A1Y3QT93_9BACT</name>
<keyword evidence="5" id="KW-0998">Cell outer membrane</keyword>
<proteinExistence type="inferred from homology"/>
<accession>A0A1Y3QT93</accession>
<evidence type="ECO:0000259" key="6">
    <source>
        <dbReference type="Pfam" id="PF07980"/>
    </source>
</evidence>
<dbReference type="AlphaFoldDB" id="A0A1Y3QT93"/>
<comment type="subcellular location">
    <subcellularLocation>
        <location evidence="1">Cell outer membrane</location>
    </subcellularLocation>
</comment>
<evidence type="ECO:0000313" key="7">
    <source>
        <dbReference type="EMBL" id="OUN02911.1"/>
    </source>
</evidence>
<organism evidence="7 8">
    <name type="scientific">Alistipes onderdonkii</name>
    <dbReference type="NCBI Taxonomy" id="328813"/>
    <lineage>
        <taxon>Bacteria</taxon>
        <taxon>Pseudomonadati</taxon>
        <taxon>Bacteroidota</taxon>
        <taxon>Bacteroidia</taxon>
        <taxon>Bacteroidales</taxon>
        <taxon>Rikenellaceae</taxon>
        <taxon>Alistipes</taxon>
    </lineage>
</organism>
<sequence>MKLKHIIAVTVGAAALCAPSCDLDEKFYSEVTPDTFFTSPESTYAVLCRPFTHWKWYIGADRWYLQELTTDEMVCPKRGSDWYNSGEYYRLHYHTWSPDDRFVVNTYDGTTGGISRALEAKSDLQGVDYNAIGLNDAVKADHINQLNAITAYFYMRGLDYFGGMPIYYSVDDDLCARSTARETYAHIETLLKDAIPALSKKTTLGASEDGYIKQAAAAALLAQLYFNAVAYIGEEHFDECAEICRDIIGGVYGTYELDKTWYGPHCFDNNTSPEVIWTVPSENSKVEWNWYFKYFYHYSAYEYFGIETAGYNGFMLTPSLDPQGRYYTQWKLGSPYRKFNDKDLRKKPYRYLGSRKYEGMFLVGDQTNPNNPSQQCLGQKEYSGKVINLVDQVARFSEVGTKYNSVAELTSTMADGEENSGVRLVKAPQPNLDDKLLRWNPDCPVIRLSEIYYMLAECELRAGDRKTAAGLINQVRGRNFEGGVDPNPVTADNLDEYRMLDEWMIEFLGEGRRRTDLIRWDKFVTESWWDHTPLNDKNKNLFPIPNSAISANNLIEQNPGY</sequence>